<dbReference type="EC" id="5.1.1.1" evidence="4"/>
<comment type="pathway">
    <text evidence="4">Amino-acid biosynthesis; D-alanine biosynthesis; D-alanine from L-alanine: step 1/1.</text>
</comment>
<evidence type="ECO:0000259" key="7">
    <source>
        <dbReference type="SMART" id="SM01005"/>
    </source>
</evidence>
<feature type="binding site" evidence="4 6">
    <location>
        <position position="132"/>
    </location>
    <ligand>
        <name>substrate</name>
    </ligand>
</feature>
<dbReference type="HAMAP" id="MF_01201">
    <property type="entry name" value="Ala_racemase"/>
    <property type="match status" value="1"/>
</dbReference>
<dbReference type="InterPro" id="IPR011079">
    <property type="entry name" value="Ala_racemase_C"/>
</dbReference>
<evidence type="ECO:0000256" key="6">
    <source>
        <dbReference type="PIRSR" id="PIRSR600821-52"/>
    </source>
</evidence>
<dbReference type="Gene3D" id="2.40.37.10">
    <property type="entry name" value="Lyase, Ornithine Decarboxylase, Chain A, domain 1"/>
    <property type="match status" value="1"/>
</dbReference>
<dbReference type="GO" id="GO:0008784">
    <property type="term" value="F:alanine racemase activity"/>
    <property type="evidence" value="ECO:0007669"/>
    <property type="project" value="UniProtKB-UniRule"/>
</dbReference>
<dbReference type="FunFam" id="3.20.20.10:FF:000002">
    <property type="entry name" value="Alanine racemase"/>
    <property type="match status" value="1"/>
</dbReference>
<dbReference type="AlphaFoldDB" id="A0A1M6N7A5"/>
<comment type="catalytic activity">
    <reaction evidence="4">
        <text>L-alanine = D-alanine</text>
        <dbReference type="Rhea" id="RHEA:20249"/>
        <dbReference type="ChEBI" id="CHEBI:57416"/>
        <dbReference type="ChEBI" id="CHEBI:57972"/>
        <dbReference type="EC" id="5.1.1.1"/>
    </reaction>
</comment>
<keyword evidence="2 4" id="KW-0663">Pyridoxal phosphate</keyword>
<keyword evidence="3 4" id="KW-0413">Isomerase</keyword>
<gene>
    <name evidence="8" type="ORF">SAMN05443507_105106</name>
</gene>
<feature type="active site" description="Proton acceptor; specific for D-alanine" evidence="4">
    <location>
        <position position="36"/>
    </location>
</feature>
<feature type="domain" description="Alanine racemase C-terminal" evidence="7">
    <location>
        <begin position="241"/>
        <end position="399"/>
    </location>
</feature>
<comment type="similarity">
    <text evidence="4">Belongs to the alanine racemase family.</text>
</comment>
<dbReference type="NCBIfam" id="TIGR00492">
    <property type="entry name" value="alr"/>
    <property type="match status" value="1"/>
</dbReference>
<accession>A0A1M6N7A5</accession>
<dbReference type="SUPFAM" id="SSF51419">
    <property type="entry name" value="PLP-binding barrel"/>
    <property type="match status" value="1"/>
</dbReference>
<name>A0A1M6N7A5_9BACL</name>
<dbReference type="EMBL" id="FRAF01000005">
    <property type="protein sequence ID" value="SHJ91573.1"/>
    <property type="molecule type" value="Genomic_DNA"/>
</dbReference>
<proteinExistence type="inferred from homology"/>
<dbReference type="SUPFAM" id="SSF50621">
    <property type="entry name" value="Alanine racemase C-terminal domain-like"/>
    <property type="match status" value="1"/>
</dbReference>
<dbReference type="RefSeq" id="WP_072873348.1">
    <property type="nucleotide sequence ID" value="NZ_FRAF01000005.1"/>
</dbReference>
<dbReference type="STRING" id="1830138.SAMN05443507_105106"/>
<evidence type="ECO:0000256" key="2">
    <source>
        <dbReference type="ARBA" id="ARBA00022898"/>
    </source>
</evidence>
<evidence type="ECO:0000313" key="8">
    <source>
        <dbReference type="EMBL" id="SHJ91573.1"/>
    </source>
</evidence>
<comment type="function">
    <text evidence="4">Catalyzes the interconversion of L-alanine and D-alanine. May also act on other amino acids.</text>
</comment>
<feature type="active site" description="Proton acceptor; specific for L-alanine" evidence="4">
    <location>
        <position position="262"/>
    </location>
</feature>
<dbReference type="CDD" id="cd00430">
    <property type="entry name" value="PLPDE_III_AR"/>
    <property type="match status" value="1"/>
</dbReference>
<reference evidence="9" key="1">
    <citation type="submission" date="2016-11" db="EMBL/GenBank/DDBJ databases">
        <authorList>
            <person name="Varghese N."/>
            <person name="Submissions S."/>
        </authorList>
    </citation>
    <scope>NUCLEOTIDE SEQUENCE [LARGE SCALE GENOMIC DNA]</scope>
    <source>
        <strain evidence="9">USBA-503</strain>
    </source>
</reference>
<evidence type="ECO:0000256" key="1">
    <source>
        <dbReference type="ARBA" id="ARBA00001933"/>
    </source>
</evidence>
<protein>
    <recommendedName>
        <fullName evidence="4">Alanine racemase</fullName>
        <ecNumber evidence="4">5.1.1.1</ecNumber>
    </recommendedName>
</protein>
<feature type="modified residue" description="N6-(pyridoxal phosphate)lysine" evidence="4 5">
    <location>
        <position position="36"/>
    </location>
</feature>
<dbReference type="PANTHER" id="PTHR30511:SF0">
    <property type="entry name" value="ALANINE RACEMASE, CATABOLIC-RELATED"/>
    <property type="match status" value="1"/>
</dbReference>
<dbReference type="InterPro" id="IPR000821">
    <property type="entry name" value="Ala_racemase"/>
</dbReference>
<dbReference type="PROSITE" id="PS00395">
    <property type="entry name" value="ALANINE_RACEMASE"/>
    <property type="match status" value="1"/>
</dbReference>
<dbReference type="Pfam" id="PF00842">
    <property type="entry name" value="Ala_racemase_C"/>
    <property type="match status" value="1"/>
</dbReference>
<evidence type="ECO:0000256" key="3">
    <source>
        <dbReference type="ARBA" id="ARBA00023235"/>
    </source>
</evidence>
<dbReference type="Pfam" id="PF01168">
    <property type="entry name" value="Ala_racemase_N"/>
    <property type="match status" value="1"/>
</dbReference>
<organism evidence="8 9">
    <name type="scientific">Alicyclobacillus tolerans</name>
    <dbReference type="NCBI Taxonomy" id="90970"/>
    <lineage>
        <taxon>Bacteria</taxon>
        <taxon>Bacillati</taxon>
        <taxon>Bacillota</taxon>
        <taxon>Bacilli</taxon>
        <taxon>Bacillales</taxon>
        <taxon>Alicyclobacillaceae</taxon>
        <taxon>Alicyclobacillus</taxon>
    </lineage>
</organism>
<evidence type="ECO:0000256" key="4">
    <source>
        <dbReference type="HAMAP-Rule" id="MF_01201"/>
    </source>
</evidence>
<comment type="cofactor">
    <cofactor evidence="1 4 5">
        <name>pyridoxal 5'-phosphate</name>
        <dbReference type="ChEBI" id="CHEBI:597326"/>
    </cofactor>
</comment>
<evidence type="ECO:0000256" key="5">
    <source>
        <dbReference type="PIRSR" id="PIRSR600821-50"/>
    </source>
</evidence>
<dbReference type="SMART" id="SM01005">
    <property type="entry name" value="Ala_racemase_C"/>
    <property type="match status" value="1"/>
</dbReference>
<dbReference type="UniPathway" id="UPA00042">
    <property type="reaction ID" value="UER00497"/>
</dbReference>
<dbReference type="InterPro" id="IPR009006">
    <property type="entry name" value="Ala_racemase/Decarboxylase_C"/>
</dbReference>
<dbReference type="GO" id="GO:0005829">
    <property type="term" value="C:cytosol"/>
    <property type="evidence" value="ECO:0007669"/>
    <property type="project" value="TreeGrafter"/>
</dbReference>
<dbReference type="Proteomes" id="UP000184016">
    <property type="component" value="Unassembled WGS sequence"/>
</dbReference>
<dbReference type="PRINTS" id="PR00992">
    <property type="entry name" value="ALARACEMASE"/>
</dbReference>
<sequence>MFRGTFAVIDLSALVNNVKKIQSVLPQGTKILVAVKANAYGHGDIAVAKAIEKSGSAHMLGLASLEEALRLREAGVRIPLLVLGYVDPLSFPVASQHQIELTFTGSSEDLLQVSQLSTPLQLHLKVDTGMGRLGLRSVSDVLKVAESIHQRPDLHLQGLFTHLAKADSPEDGHTSAQLRRFEEACSALAARGLLPPLLHAANTAAALQRQDAFYHMVRIGIGAYGYAPNADWPPSLSLQRVMHLYSTITRIAWLKAGDSVSYGATFVAKQDCRVATVCIGYADGYPRSLSNRGFAMVRGRKAPLLGRVCMDQLMLDVTHIPEAELGDPVTLFGHLAPDIWNGGALFKQRPEERERWIGETFSAASNRAEMPLDTLSRLAGTISYEMLTSISNRVPRIEISF</sequence>
<dbReference type="InterPro" id="IPR001608">
    <property type="entry name" value="Ala_racemase_N"/>
</dbReference>
<feature type="binding site" evidence="4 6">
    <location>
        <position position="310"/>
    </location>
    <ligand>
        <name>substrate</name>
    </ligand>
</feature>
<dbReference type="InterPro" id="IPR029066">
    <property type="entry name" value="PLP-binding_barrel"/>
</dbReference>
<dbReference type="PANTHER" id="PTHR30511">
    <property type="entry name" value="ALANINE RACEMASE"/>
    <property type="match status" value="1"/>
</dbReference>
<dbReference type="GO" id="GO:0030170">
    <property type="term" value="F:pyridoxal phosphate binding"/>
    <property type="evidence" value="ECO:0007669"/>
    <property type="project" value="UniProtKB-UniRule"/>
</dbReference>
<evidence type="ECO:0000313" key="9">
    <source>
        <dbReference type="Proteomes" id="UP000184016"/>
    </source>
</evidence>
<dbReference type="GO" id="GO:0030632">
    <property type="term" value="P:D-alanine biosynthetic process"/>
    <property type="evidence" value="ECO:0007669"/>
    <property type="project" value="UniProtKB-UniRule"/>
</dbReference>
<keyword evidence="9" id="KW-1185">Reference proteome</keyword>
<dbReference type="InterPro" id="IPR020622">
    <property type="entry name" value="Ala_racemase_pyridoxalP-BS"/>
</dbReference>
<dbReference type="Gene3D" id="3.20.20.10">
    <property type="entry name" value="Alanine racemase"/>
    <property type="match status" value="1"/>
</dbReference>